<evidence type="ECO:0000256" key="1">
    <source>
        <dbReference type="SAM" id="MobiDB-lite"/>
    </source>
</evidence>
<keyword evidence="3" id="KW-1185">Reference proteome</keyword>
<accession>A0A410GAT7</accession>
<gene>
    <name evidence="2" type="ORF">CKA81_05825</name>
</gene>
<dbReference type="AlphaFoldDB" id="A0A410GAT7"/>
<sequence length="92" mass="10098">MKKTDLEKNKALKLMENLRKGGTPNRFGAASGAGLPDRREQRRLDKAEGLVSFPLKLNEDLIAAIRQRAQDEDTGINEVVGNLLRQALAAGK</sequence>
<proteinExistence type="predicted"/>
<dbReference type="KEGG" id="pus:CKA81_05825"/>
<protein>
    <submittedName>
        <fullName evidence="2">Uncharacterized protein</fullName>
    </submittedName>
</protein>
<dbReference type="RefSeq" id="WP_128354445.1">
    <property type="nucleotide sequence ID" value="NZ_CP022987.1"/>
</dbReference>
<dbReference type="EMBL" id="CP022987">
    <property type="protein sequence ID" value="QAA93402.1"/>
    <property type="molecule type" value="Genomic_DNA"/>
</dbReference>
<organism evidence="2 3">
    <name type="scientific">Pollutimonas thiosulfatoxidans</name>
    <dbReference type="NCBI Taxonomy" id="2028345"/>
    <lineage>
        <taxon>Bacteria</taxon>
        <taxon>Pseudomonadati</taxon>
        <taxon>Pseudomonadota</taxon>
        <taxon>Betaproteobacteria</taxon>
        <taxon>Burkholderiales</taxon>
        <taxon>Alcaligenaceae</taxon>
        <taxon>Pollutimonas</taxon>
    </lineage>
</organism>
<evidence type="ECO:0000313" key="2">
    <source>
        <dbReference type="EMBL" id="QAA93402.1"/>
    </source>
</evidence>
<feature type="region of interest" description="Disordered" evidence="1">
    <location>
        <begin position="19"/>
        <end position="40"/>
    </location>
</feature>
<dbReference type="OrthoDB" id="8564304at2"/>
<name>A0A410GAT7_9BURK</name>
<dbReference type="Proteomes" id="UP000283474">
    <property type="component" value="Chromosome"/>
</dbReference>
<reference evidence="2 3" key="1">
    <citation type="submission" date="2017-08" db="EMBL/GenBank/DDBJ databases">
        <authorList>
            <person name="Park S.-J."/>
            <person name="Kim H."/>
        </authorList>
    </citation>
    <scope>NUCLEOTIDE SEQUENCE [LARGE SCALE GENOMIC DNA]</scope>
    <source>
        <strain evidence="3">ye3</strain>
    </source>
</reference>
<evidence type="ECO:0000313" key="3">
    <source>
        <dbReference type="Proteomes" id="UP000283474"/>
    </source>
</evidence>